<dbReference type="EMBL" id="QZEV01000017">
    <property type="protein sequence ID" value="RJL05803.1"/>
    <property type="molecule type" value="Genomic_DNA"/>
</dbReference>
<feature type="transmembrane region" description="Helical" evidence="7">
    <location>
        <begin position="118"/>
        <end position="141"/>
    </location>
</feature>
<evidence type="ECO:0000256" key="6">
    <source>
        <dbReference type="ARBA" id="ARBA00023136"/>
    </source>
</evidence>
<dbReference type="PANTHER" id="PTHR43163:SF8">
    <property type="entry name" value="D,D-DIPEPTIDE TRANSPORT SYSTEM PERMEASE PROTEIN DDPB-RELATED"/>
    <property type="match status" value="1"/>
</dbReference>
<dbReference type="Proteomes" id="UP000285530">
    <property type="component" value="Unassembled WGS sequence"/>
</dbReference>
<evidence type="ECO:0000256" key="3">
    <source>
        <dbReference type="ARBA" id="ARBA00022475"/>
    </source>
</evidence>
<dbReference type="AlphaFoldDB" id="A0A418ZZ24"/>
<keyword evidence="10" id="KW-1185">Reference proteome</keyword>
<dbReference type="GO" id="GO:0005886">
    <property type="term" value="C:plasma membrane"/>
    <property type="evidence" value="ECO:0007669"/>
    <property type="project" value="UniProtKB-SubCell"/>
</dbReference>
<sequence>MRAAASQGGLFTSRRRRQLRGGIRTIGSVGVTLLGLVALTFFIGRMLPLDPVIKIVGENAPQAAYDRVYRELGLDQPLIIQFLNYLRDAVTLDLGNSLTSGRPVIEDIARVFPATIELATVAMIIGTGLGVPLGVISAMYANSWIDHVVRTVCLIGYSAPNFWLGLMGLMVFYAGLGWVSGPGRIGFVHEYGFEQRTGLLLIDTAVAGNWAAFRNAVSHIVLPASILAFGAMTYISRMTRSFMAAQLTQEYVITARVKGLSWRRTVWRHAFRNIAVQVLTVVALSYAFLLEGAVLTETVFAWPGFGRYLTSALLAGDMNAVVGCTLIIGLIFVTINLICDVLYRVLDPRTR</sequence>
<keyword evidence="5 7" id="KW-1133">Transmembrane helix</keyword>
<keyword evidence="2 7" id="KW-0813">Transport</keyword>
<organism evidence="9 10">
    <name type="scientific">Paracoccus aestuarii</name>
    <dbReference type="NCBI Taxonomy" id="453842"/>
    <lineage>
        <taxon>Bacteria</taxon>
        <taxon>Pseudomonadati</taxon>
        <taxon>Pseudomonadota</taxon>
        <taxon>Alphaproteobacteria</taxon>
        <taxon>Rhodobacterales</taxon>
        <taxon>Paracoccaceae</taxon>
        <taxon>Paracoccus</taxon>
    </lineage>
</organism>
<evidence type="ECO:0000256" key="2">
    <source>
        <dbReference type="ARBA" id="ARBA00022448"/>
    </source>
</evidence>
<proteinExistence type="inferred from homology"/>
<accession>A0A418ZZ24</accession>
<dbReference type="GO" id="GO:0071916">
    <property type="term" value="F:dipeptide transmembrane transporter activity"/>
    <property type="evidence" value="ECO:0007669"/>
    <property type="project" value="TreeGrafter"/>
</dbReference>
<feature type="domain" description="ABC transmembrane type-1" evidence="8">
    <location>
        <begin position="112"/>
        <end position="343"/>
    </location>
</feature>
<keyword evidence="4 7" id="KW-0812">Transmembrane</keyword>
<keyword evidence="3" id="KW-1003">Cell membrane</keyword>
<feature type="transmembrane region" description="Helical" evidence="7">
    <location>
        <begin position="320"/>
        <end position="343"/>
    </location>
</feature>
<dbReference type="SUPFAM" id="SSF161098">
    <property type="entry name" value="MetI-like"/>
    <property type="match status" value="1"/>
</dbReference>
<dbReference type="Pfam" id="PF19300">
    <property type="entry name" value="BPD_transp_1_N"/>
    <property type="match status" value="1"/>
</dbReference>
<protein>
    <submittedName>
        <fullName evidence="9">ABC transporter permease</fullName>
    </submittedName>
</protein>
<evidence type="ECO:0000256" key="5">
    <source>
        <dbReference type="ARBA" id="ARBA00022989"/>
    </source>
</evidence>
<dbReference type="InterPro" id="IPR000515">
    <property type="entry name" value="MetI-like"/>
</dbReference>
<evidence type="ECO:0000256" key="1">
    <source>
        <dbReference type="ARBA" id="ARBA00004651"/>
    </source>
</evidence>
<evidence type="ECO:0000313" key="9">
    <source>
        <dbReference type="EMBL" id="RJL05803.1"/>
    </source>
</evidence>
<feature type="transmembrane region" description="Helical" evidence="7">
    <location>
        <begin position="274"/>
        <end position="300"/>
    </location>
</feature>
<dbReference type="Gene3D" id="1.10.3720.10">
    <property type="entry name" value="MetI-like"/>
    <property type="match status" value="1"/>
</dbReference>
<dbReference type="OrthoDB" id="9807402at2"/>
<dbReference type="InterPro" id="IPR045621">
    <property type="entry name" value="BPD_transp_1_N"/>
</dbReference>
<dbReference type="PANTHER" id="PTHR43163">
    <property type="entry name" value="DIPEPTIDE TRANSPORT SYSTEM PERMEASE PROTEIN DPPB-RELATED"/>
    <property type="match status" value="1"/>
</dbReference>
<feature type="transmembrane region" description="Helical" evidence="7">
    <location>
        <begin position="162"/>
        <end position="181"/>
    </location>
</feature>
<name>A0A418ZZ24_9RHOB</name>
<dbReference type="CDD" id="cd06261">
    <property type="entry name" value="TM_PBP2"/>
    <property type="match status" value="1"/>
</dbReference>
<reference evidence="9 10" key="1">
    <citation type="submission" date="2018-09" db="EMBL/GenBank/DDBJ databases">
        <title>Paracoccus onubensis nov. sp. a moderate halophilic bacterium isolated from Gruta de las Maravillas (Aracena, Spain).</title>
        <authorList>
            <person name="Jurado V."/>
            <person name="Gutierrez-Patricio S."/>
            <person name="Gonzalez-Pimentel J.L."/>
            <person name="Laiz L."/>
            <person name="Saiz-Jimenez C."/>
        </authorList>
    </citation>
    <scope>NUCLEOTIDE SEQUENCE [LARGE SCALE GENOMIC DNA]</scope>
    <source>
        <strain evidence="9 10">DSM 19484</strain>
    </source>
</reference>
<evidence type="ECO:0000256" key="4">
    <source>
        <dbReference type="ARBA" id="ARBA00022692"/>
    </source>
</evidence>
<gene>
    <name evidence="9" type="ORF">D3P06_05620</name>
</gene>
<dbReference type="PROSITE" id="PS50928">
    <property type="entry name" value="ABC_TM1"/>
    <property type="match status" value="1"/>
</dbReference>
<comment type="caution">
    <text evidence="9">The sequence shown here is derived from an EMBL/GenBank/DDBJ whole genome shotgun (WGS) entry which is preliminary data.</text>
</comment>
<evidence type="ECO:0000259" key="8">
    <source>
        <dbReference type="PROSITE" id="PS50928"/>
    </source>
</evidence>
<dbReference type="RefSeq" id="WP_119885624.1">
    <property type="nucleotide sequence ID" value="NZ_CP067170.1"/>
</dbReference>
<comment type="similarity">
    <text evidence="7">Belongs to the binding-protein-dependent transport system permease family.</text>
</comment>
<dbReference type="Pfam" id="PF00528">
    <property type="entry name" value="BPD_transp_1"/>
    <property type="match status" value="1"/>
</dbReference>
<feature type="transmembrane region" description="Helical" evidence="7">
    <location>
        <begin position="216"/>
        <end position="235"/>
    </location>
</feature>
<evidence type="ECO:0000256" key="7">
    <source>
        <dbReference type="RuleBase" id="RU363032"/>
    </source>
</evidence>
<feature type="transmembrane region" description="Helical" evidence="7">
    <location>
        <begin position="21"/>
        <end position="43"/>
    </location>
</feature>
<dbReference type="InterPro" id="IPR035906">
    <property type="entry name" value="MetI-like_sf"/>
</dbReference>
<evidence type="ECO:0000313" key="10">
    <source>
        <dbReference type="Proteomes" id="UP000285530"/>
    </source>
</evidence>
<keyword evidence="6 7" id="KW-0472">Membrane</keyword>
<comment type="subcellular location">
    <subcellularLocation>
        <location evidence="1 7">Cell membrane</location>
        <topology evidence="1 7">Multi-pass membrane protein</topology>
    </subcellularLocation>
</comment>